<feature type="domain" description="ABC transmembrane type-1" evidence="8">
    <location>
        <begin position="72"/>
        <end position="280"/>
    </location>
</feature>
<dbReference type="Proteomes" id="UP000192761">
    <property type="component" value="Unassembled WGS sequence"/>
</dbReference>
<evidence type="ECO:0000256" key="7">
    <source>
        <dbReference type="RuleBase" id="RU363032"/>
    </source>
</evidence>
<dbReference type="PANTHER" id="PTHR30193">
    <property type="entry name" value="ABC TRANSPORTER PERMEASE PROTEIN"/>
    <property type="match status" value="1"/>
</dbReference>
<feature type="transmembrane region" description="Helical" evidence="7">
    <location>
        <begin position="75"/>
        <end position="93"/>
    </location>
</feature>
<dbReference type="GO" id="GO:0055085">
    <property type="term" value="P:transmembrane transport"/>
    <property type="evidence" value="ECO:0007669"/>
    <property type="project" value="InterPro"/>
</dbReference>
<reference evidence="9 10" key="1">
    <citation type="submission" date="2017-04" db="EMBL/GenBank/DDBJ databases">
        <authorList>
            <person name="Afonso C.L."/>
            <person name="Miller P.J."/>
            <person name="Scott M.A."/>
            <person name="Spackman E."/>
            <person name="Goraichik I."/>
            <person name="Dimitrov K.M."/>
            <person name="Suarez D.L."/>
            <person name="Swayne D.E."/>
        </authorList>
    </citation>
    <scope>NUCLEOTIDE SEQUENCE [LARGE SCALE GENOMIC DNA]</scope>
    <source>
        <strain evidence="9 10">DSM 23236</strain>
    </source>
</reference>
<evidence type="ECO:0000259" key="8">
    <source>
        <dbReference type="PROSITE" id="PS50928"/>
    </source>
</evidence>
<comment type="similarity">
    <text evidence="7">Belongs to the binding-protein-dependent transport system permease family.</text>
</comment>
<name>A0A1W1XZ74_9NEIS</name>
<evidence type="ECO:0000313" key="10">
    <source>
        <dbReference type="Proteomes" id="UP000192761"/>
    </source>
</evidence>
<dbReference type="RefSeq" id="WP_084092612.1">
    <property type="nucleotide sequence ID" value="NZ_FWXD01000030.1"/>
</dbReference>
<dbReference type="PROSITE" id="PS50928">
    <property type="entry name" value="ABC_TM1"/>
    <property type="match status" value="1"/>
</dbReference>
<evidence type="ECO:0000256" key="5">
    <source>
        <dbReference type="ARBA" id="ARBA00022989"/>
    </source>
</evidence>
<dbReference type="PANTHER" id="PTHR30193:SF44">
    <property type="entry name" value="LACTOSE TRANSPORT SYSTEM PERMEASE PROTEIN LACF"/>
    <property type="match status" value="1"/>
</dbReference>
<dbReference type="EMBL" id="FWXD01000030">
    <property type="protein sequence ID" value="SMC29192.1"/>
    <property type="molecule type" value="Genomic_DNA"/>
</dbReference>
<dbReference type="AlphaFoldDB" id="A0A1W1XZ74"/>
<organism evidence="9 10">
    <name type="scientific">Andreprevotia lacus DSM 23236</name>
    <dbReference type="NCBI Taxonomy" id="1121001"/>
    <lineage>
        <taxon>Bacteria</taxon>
        <taxon>Pseudomonadati</taxon>
        <taxon>Pseudomonadota</taxon>
        <taxon>Betaproteobacteria</taxon>
        <taxon>Neisseriales</taxon>
        <taxon>Chitinibacteraceae</taxon>
        <taxon>Andreprevotia</taxon>
    </lineage>
</organism>
<keyword evidence="5 7" id="KW-1133">Transmembrane helix</keyword>
<dbReference type="SUPFAM" id="SSF161098">
    <property type="entry name" value="MetI-like"/>
    <property type="match status" value="1"/>
</dbReference>
<dbReference type="CDD" id="cd06261">
    <property type="entry name" value="TM_PBP2"/>
    <property type="match status" value="1"/>
</dbReference>
<keyword evidence="4 7" id="KW-0812">Transmembrane</keyword>
<evidence type="ECO:0000256" key="6">
    <source>
        <dbReference type="ARBA" id="ARBA00023136"/>
    </source>
</evidence>
<keyword evidence="10" id="KW-1185">Reference proteome</keyword>
<dbReference type="OrthoDB" id="8585214at2"/>
<keyword evidence="3" id="KW-1003">Cell membrane</keyword>
<evidence type="ECO:0000256" key="1">
    <source>
        <dbReference type="ARBA" id="ARBA00004651"/>
    </source>
</evidence>
<dbReference type="InterPro" id="IPR035906">
    <property type="entry name" value="MetI-like_sf"/>
</dbReference>
<dbReference type="STRING" id="1121001.SAMN02745857_03670"/>
<feature type="transmembrane region" description="Helical" evidence="7">
    <location>
        <begin position="105"/>
        <end position="125"/>
    </location>
</feature>
<keyword evidence="2 7" id="KW-0813">Transport</keyword>
<dbReference type="GO" id="GO:0005886">
    <property type="term" value="C:plasma membrane"/>
    <property type="evidence" value="ECO:0007669"/>
    <property type="project" value="UniProtKB-SubCell"/>
</dbReference>
<gene>
    <name evidence="9" type="ORF">SAMN02745857_03670</name>
</gene>
<sequence>MAKPGVNRYTVYTLIGPFVAFFCVFTLWPMLYNIYLSCHWFDLPTGDMDWVGLDNFRALAHDATFAQAMRNTLRYLLLVPLLQVGALGLALLVNQPLRGGAFFRAAYYVPVLIAVSIAGVVWQQIFHYDGVLNAVLDSVELLPDSQPDWLGNPATALYAVTTFAFWKHAGYYMVLYLAGLQTVPRELHEAATLDGANALQRFRHVTLPTLQPYLLLCTVLSTITALKVFQEVLVLTKGSHETLTVLYYTYATAFSGQNLGLAGAAALILTLACLLLAALQFRLFGERLLQARVQ</sequence>
<feature type="transmembrane region" description="Helical" evidence="7">
    <location>
        <begin position="12"/>
        <end position="35"/>
    </location>
</feature>
<feature type="transmembrane region" description="Helical" evidence="7">
    <location>
        <begin position="259"/>
        <end position="279"/>
    </location>
</feature>
<dbReference type="InterPro" id="IPR000515">
    <property type="entry name" value="MetI-like"/>
</dbReference>
<evidence type="ECO:0000313" key="9">
    <source>
        <dbReference type="EMBL" id="SMC29192.1"/>
    </source>
</evidence>
<comment type="subcellular location">
    <subcellularLocation>
        <location evidence="1 7">Cell membrane</location>
        <topology evidence="1 7">Multi-pass membrane protein</topology>
    </subcellularLocation>
</comment>
<evidence type="ECO:0000256" key="3">
    <source>
        <dbReference type="ARBA" id="ARBA00022475"/>
    </source>
</evidence>
<accession>A0A1W1XZ74</accession>
<proteinExistence type="inferred from homology"/>
<evidence type="ECO:0000256" key="4">
    <source>
        <dbReference type="ARBA" id="ARBA00022692"/>
    </source>
</evidence>
<dbReference type="InterPro" id="IPR051393">
    <property type="entry name" value="ABC_transporter_permease"/>
</dbReference>
<evidence type="ECO:0000256" key="2">
    <source>
        <dbReference type="ARBA" id="ARBA00022448"/>
    </source>
</evidence>
<dbReference type="Gene3D" id="1.10.3720.10">
    <property type="entry name" value="MetI-like"/>
    <property type="match status" value="1"/>
</dbReference>
<dbReference type="Pfam" id="PF00528">
    <property type="entry name" value="BPD_transp_1"/>
    <property type="match status" value="1"/>
</dbReference>
<feature type="transmembrane region" description="Helical" evidence="7">
    <location>
        <begin position="156"/>
        <end position="178"/>
    </location>
</feature>
<protein>
    <submittedName>
        <fullName evidence="9">Putative chitobiose transport system permease protein</fullName>
    </submittedName>
</protein>
<keyword evidence="6 7" id="KW-0472">Membrane</keyword>